<keyword evidence="2" id="KW-1185">Reference proteome</keyword>
<name>A0A0K1RWH5_9CHRO</name>
<sequence>MSPIHYFIGFLRLPKALGSRLLIQLGKVEAIHRTRITATSD</sequence>
<evidence type="ECO:0000313" key="1">
    <source>
        <dbReference type="EMBL" id="AKV66113.1"/>
    </source>
</evidence>
<protein>
    <submittedName>
        <fullName evidence="1">Uncharacterized protein</fullName>
    </submittedName>
</protein>
<dbReference type="AlphaFoldDB" id="A0A0K1RWH5"/>
<dbReference type="EMBL" id="CP011339">
    <property type="protein sequence ID" value="AKV66113.1"/>
    <property type="molecule type" value="Genomic_DNA"/>
</dbReference>
<evidence type="ECO:0000313" key="2">
    <source>
        <dbReference type="Proteomes" id="UP000068167"/>
    </source>
</evidence>
<dbReference type="Proteomes" id="UP000068167">
    <property type="component" value="Chromosome"/>
</dbReference>
<proteinExistence type="predicted"/>
<gene>
    <name evidence="1" type="ORF">VL20_924</name>
</gene>
<dbReference type="KEGG" id="mpk:VL20_924"/>
<reference evidence="1 2" key="1">
    <citation type="journal article" date="2016" name="Stand. Genomic Sci.">
        <title>Complete genome sequence and genomic characterization of Microcystis panniformis FACHB 1757 by third-generation sequencing.</title>
        <authorList>
            <person name="Zhang J.Y."/>
            <person name="Guan R."/>
            <person name="Zhang H.J."/>
            <person name="Li H."/>
            <person name="Xiao P."/>
            <person name="Yu G.L."/>
            <person name="Du L."/>
            <person name="Cao D.M."/>
            <person name="Zhu B.C."/>
            <person name="Li R.H."/>
            <person name="Lu Z.H."/>
        </authorList>
    </citation>
    <scope>NUCLEOTIDE SEQUENCE [LARGE SCALE GENOMIC DNA]</scope>
    <source>
        <strain evidence="1 2">FACHB-1757</strain>
    </source>
</reference>
<dbReference type="PATRIC" id="fig|1638788.3.peg.929"/>
<dbReference type="RefSeq" id="WP_283160201.1">
    <property type="nucleotide sequence ID" value="NZ_CP011339.1"/>
</dbReference>
<organism evidence="1 2">
    <name type="scientific">Microcystis panniformis FACHB-1757</name>
    <dbReference type="NCBI Taxonomy" id="1638788"/>
    <lineage>
        <taxon>Bacteria</taxon>
        <taxon>Bacillati</taxon>
        <taxon>Cyanobacteriota</taxon>
        <taxon>Cyanophyceae</taxon>
        <taxon>Oscillatoriophycideae</taxon>
        <taxon>Chroococcales</taxon>
        <taxon>Microcystaceae</taxon>
        <taxon>Microcystis</taxon>
    </lineage>
</organism>
<accession>A0A0K1RWH5</accession>